<proteinExistence type="predicted"/>
<dbReference type="Proteomes" id="UP000005959">
    <property type="component" value="Unassembled WGS sequence"/>
</dbReference>
<feature type="transmembrane region" description="Helical" evidence="1">
    <location>
        <begin position="15"/>
        <end position="35"/>
    </location>
</feature>
<comment type="caution">
    <text evidence="2">The sequence shown here is derived from an EMBL/GenBank/DDBJ whole genome shotgun (WGS) entry which is preliminary data.</text>
</comment>
<organism evidence="2">
    <name type="scientific">Hafnia alvei ATCC 51873</name>
    <dbReference type="NCBI Taxonomy" id="1002364"/>
    <lineage>
        <taxon>Bacteria</taxon>
        <taxon>Pseudomonadati</taxon>
        <taxon>Pseudomonadota</taxon>
        <taxon>Gammaproteobacteria</taxon>
        <taxon>Enterobacterales</taxon>
        <taxon>Hafniaceae</taxon>
        <taxon>Hafnia</taxon>
    </lineage>
</organism>
<name>G9Y971_HAFAL</name>
<gene>
    <name evidence="2" type="ORF">HMPREF0454_03222</name>
</gene>
<protein>
    <submittedName>
        <fullName evidence="2">Uncharacterized protein</fullName>
    </submittedName>
</protein>
<reference evidence="2" key="1">
    <citation type="submission" date="2011-08" db="EMBL/GenBank/DDBJ databases">
        <authorList>
            <person name="Weinstock G."/>
            <person name="Sodergren E."/>
            <person name="Clifton S."/>
            <person name="Fulton L."/>
            <person name="Fulton B."/>
            <person name="Courtney L."/>
            <person name="Fronick C."/>
            <person name="Harrison M."/>
            <person name="Strong C."/>
            <person name="Farmer C."/>
            <person name="Delahaunty K."/>
            <person name="Markovic C."/>
            <person name="Hall O."/>
            <person name="Minx P."/>
            <person name="Tomlinson C."/>
            <person name="Mitreva M."/>
            <person name="Hou S."/>
            <person name="Chen J."/>
            <person name="Wollam A."/>
            <person name="Pepin K.H."/>
            <person name="Johnson M."/>
            <person name="Bhonagiri V."/>
            <person name="Zhang X."/>
            <person name="Suruliraj S."/>
            <person name="Warren W."/>
            <person name="Chinwalla A."/>
            <person name="Mardis E.R."/>
            <person name="Wilson R.K."/>
        </authorList>
    </citation>
    <scope>NUCLEOTIDE SEQUENCE [LARGE SCALE GENOMIC DNA]</scope>
    <source>
        <strain evidence="2">ATCC 51873</strain>
    </source>
</reference>
<dbReference type="EMBL" id="AGCI01000072">
    <property type="protein sequence ID" value="EHM40989.1"/>
    <property type="molecule type" value="Genomic_DNA"/>
</dbReference>
<dbReference type="AlphaFoldDB" id="G9Y971"/>
<sequence>MCAKFPEAERDKVNFAAISSIPVILQAACALAALARITN</sequence>
<dbReference type="HOGENOM" id="CLU_3310615_0_0_6"/>
<evidence type="ECO:0000313" key="2">
    <source>
        <dbReference type="EMBL" id="EHM40989.1"/>
    </source>
</evidence>
<accession>G9Y971</accession>
<keyword evidence="1" id="KW-0472">Membrane</keyword>
<keyword evidence="1" id="KW-0812">Transmembrane</keyword>
<keyword evidence="1" id="KW-1133">Transmembrane helix</keyword>
<evidence type="ECO:0000256" key="1">
    <source>
        <dbReference type="SAM" id="Phobius"/>
    </source>
</evidence>